<accession>A0A0H5SIL6</accession>
<reference evidence="2 3" key="1">
    <citation type="submission" date="2015-06" db="EMBL/GenBank/DDBJ databases">
        <authorList>
            <person name="Wibberg Daniel"/>
        </authorList>
    </citation>
    <scope>NUCLEOTIDE SEQUENCE [LARGE SCALE GENOMIC DNA]</scope>
    <source>
        <strain evidence="2 3">T3/55T</strain>
    </source>
</reference>
<dbReference type="Pfam" id="PF06541">
    <property type="entry name" value="ABC_trans_CmpB"/>
    <property type="match status" value="1"/>
</dbReference>
<gene>
    <name evidence="2" type="ORF">HHT355_2149</name>
</gene>
<dbReference type="AlphaFoldDB" id="A0A0H5SIL6"/>
<feature type="transmembrane region" description="Helical" evidence="1">
    <location>
        <begin position="12"/>
        <end position="29"/>
    </location>
</feature>
<evidence type="ECO:0000313" key="2">
    <source>
        <dbReference type="EMBL" id="CRZ35347.1"/>
    </source>
</evidence>
<evidence type="ECO:0000256" key="1">
    <source>
        <dbReference type="SAM" id="Phobius"/>
    </source>
</evidence>
<feature type="transmembrane region" description="Helical" evidence="1">
    <location>
        <begin position="67"/>
        <end position="87"/>
    </location>
</feature>
<evidence type="ECO:0000313" key="3">
    <source>
        <dbReference type="Proteomes" id="UP000236497"/>
    </source>
</evidence>
<keyword evidence="1" id="KW-0472">Membrane</keyword>
<keyword evidence="1" id="KW-0812">Transmembrane</keyword>
<proteinExistence type="predicted"/>
<feature type="transmembrane region" description="Helical" evidence="1">
    <location>
        <begin position="35"/>
        <end position="55"/>
    </location>
</feature>
<dbReference type="EMBL" id="CVTD020000024">
    <property type="protein sequence ID" value="CRZ35347.1"/>
    <property type="molecule type" value="Genomic_DNA"/>
</dbReference>
<organism evidence="2 3">
    <name type="scientific">Herbinix hemicellulosilytica</name>
    <dbReference type="NCBI Taxonomy" id="1564487"/>
    <lineage>
        <taxon>Bacteria</taxon>
        <taxon>Bacillati</taxon>
        <taxon>Bacillota</taxon>
        <taxon>Clostridia</taxon>
        <taxon>Lachnospirales</taxon>
        <taxon>Lachnospiraceae</taxon>
        <taxon>Herbinix</taxon>
    </lineage>
</organism>
<dbReference type="Proteomes" id="UP000236497">
    <property type="component" value="Unassembled WGS sequence"/>
</dbReference>
<feature type="transmembrane region" description="Helical" evidence="1">
    <location>
        <begin position="99"/>
        <end position="123"/>
    </location>
</feature>
<keyword evidence="3" id="KW-1185">Reference proteome</keyword>
<protein>
    <submittedName>
        <fullName evidence="2">Putative membrane protein</fullName>
    </submittedName>
</protein>
<name>A0A0H5SIL6_HERHM</name>
<dbReference type="RefSeq" id="WP_103203436.1">
    <property type="nucleotide sequence ID" value="NZ_CVTD020000024.1"/>
</dbReference>
<sequence>MLVRYNSFLKYIMLFFTGGFIYGGIEIAFRGYSHVSMLVAGGICFILIGLINEVYTWEIALVSQMVISSFVITAIEFISGLIVNVWLKLDVWDYSDLPYNLMGQVCILFSVIWFFLSPLAIILDDYLRYYLLGEEKPRYKIF</sequence>
<dbReference type="InterPro" id="IPR010540">
    <property type="entry name" value="CmpB_TMEM229"/>
</dbReference>
<keyword evidence="1" id="KW-1133">Transmembrane helix</keyword>
<dbReference type="OrthoDB" id="1752779at2"/>